<dbReference type="AlphaFoldDB" id="A0A0K1EF77"/>
<dbReference type="Proteomes" id="UP000067626">
    <property type="component" value="Chromosome"/>
</dbReference>
<dbReference type="EMBL" id="CP012159">
    <property type="protein sequence ID" value="AKT39347.1"/>
    <property type="molecule type" value="Genomic_DNA"/>
</dbReference>
<accession>A0A0K1EF77</accession>
<reference evidence="2 3" key="1">
    <citation type="submission" date="2015-07" db="EMBL/GenBank/DDBJ databases">
        <title>Genome analysis of myxobacterium Chondromyces crocatus Cm c5 reveals a high potential for natural compound synthesis and the genetic basis for the loss of fruiting body formation.</title>
        <authorList>
            <person name="Zaburannyi N."/>
            <person name="Bunk B."/>
            <person name="Maier J."/>
            <person name="Overmann J."/>
            <person name="Mueller R."/>
        </authorList>
    </citation>
    <scope>NUCLEOTIDE SEQUENCE [LARGE SCALE GENOMIC DNA]</scope>
    <source>
        <strain evidence="2 3">Cm c5</strain>
    </source>
</reference>
<proteinExistence type="predicted"/>
<dbReference type="KEGG" id="ccro:CMC5_034940"/>
<evidence type="ECO:0000313" key="2">
    <source>
        <dbReference type="EMBL" id="AKT39347.1"/>
    </source>
</evidence>
<evidence type="ECO:0000256" key="1">
    <source>
        <dbReference type="SAM" id="MobiDB-lite"/>
    </source>
</evidence>
<organism evidence="2 3">
    <name type="scientific">Chondromyces crocatus</name>
    <dbReference type="NCBI Taxonomy" id="52"/>
    <lineage>
        <taxon>Bacteria</taxon>
        <taxon>Pseudomonadati</taxon>
        <taxon>Myxococcota</taxon>
        <taxon>Polyangia</taxon>
        <taxon>Polyangiales</taxon>
        <taxon>Polyangiaceae</taxon>
        <taxon>Chondromyces</taxon>
    </lineage>
</organism>
<dbReference type="RefSeq" id="WP_050431453.1">
    <property type="nucleotide sequence ID" value="NZ_CP012159.1"/>
</dbReference>
<protein>
    <submittedName>
        <fullName evidence="2">Uncharacterized protein</fullName>
    </submittedName>
</protein>
<dbReference type="STRING" id="52.CMC5_034940"/>
<gene>
    <name evidence="2" type="ORF">CMC5_034940</name>
</gene>
<name>A0A0K1EF77_CHOCO</name>
<evidence type="ECO:0000313" key="3">
    <source>
        <dbReference type="Proteomes" id="UP000067626"/>
    </source>
</evidence>
<feature type="compositionally biased region" description="Low complexity" evidence="1">
    <location>
        <begin position="10"/>
        <end position="19"/>
    </location>
</feature>
<sequence>MSEQAEREAASPATAAEPAIRVEDAAPRMYRAMKADDEHPKTGTSGTTLGIRVPKDIPVDLQGRVRPGKGGLSVRPRIRDIPAEFLPRRLKHLNRNATGSDKTIVFRYGEKAFTVAHVTSELCLRPDKPDHGVVEPSAEMDFDAYQNALHATREGWVNGEEDAF</sequence>
<feature type="region of interest" description="Disordered" evidence="1">
    <location>
        <begin position="1"/>
        <end position="74"/>
    </location>
</feature>
<keyword evidence="3" id="KW-1185">Reference proteome</keyword>